<dbReference type="InterPro" id="IPR037066">
    <property type="entry name" value="Plug_dom_sf"/>
</dbReference>
<dbReference type="Proteomes" id="UP000598971">
    <property type="component" value="Unassembled WGS sequence"/>
</dbReference>
<dbReference type="Pfam" id="PF14905">
    <property type="entry name" value="OMP_b-brl_3"/>
    <property type="match status" value="1"/>
</dbReference>
<comment type="similarity">
    <text evidence="8">Belongs to the TonB-dependent receptor family.</text>
</comment>
<keyword evidence="6 8" id="KW-0472">Membrane</keyword>
<comment type="caution">
    <text evidence="11">The sequence shown here is derived from an EMBL/GenBank/DDBJ whole genome shotgun (WGS) entry which is preliminary data.</text>
</comment>
<reference evidence="11" key="1">
    <citation type="submission" date="2019-10" db="EMBL/GenBank/DDBJ databases">
        <title>Draft genome sequence of Panacibacter sp. KCS-6.</title>
        <authorList>
            <person name="Yim K.J."/>
        </authorList>
    </citation>
    <scope>NUCLEOTIDE SEQUENCE</scope>
    <source>
        <strain evidence="11">KCS-6</strain>
    </source>
</reference>
<dbReference type="Pfam" id="PF13620">
    <property type="entry name" value="CarboxypepD_reg"/>
    <property type="match status" value="1"/>
</dbReference>
<dbReference type="InterPro" id="IPR039426">
    <property type="entry name" value="TonB-dep_rcpt-like"/>
</dbReference>
<dbReference type="PROSITE" id="PS52016">
    <property type="entry name" value="TONB_DEPENDENT_REC_3"/>
    <property type="match status" value="1"/>
</dbReference>
<feature type="signal peptide" evidence="9">
    <location>
        <begin position="1"/>
        <end position="19"/>
    </location>
</feature>
<evidence type="ECO:0000256" key="8">
    <source>
        <dbReference type="PROSITE-ProRule" id="PRU01360"/>
    </source>
</evidence>
<dbReference type="GO" id="GO:0044718">
    <property type="term" value="P:siderophore transmembrane transport"/>
    <property type="evidence" value="ECO:0007669"/>
    <property type="project" value="TreeGrafter"/>
</dbReference>
<feature type="domain" description="Outer membrane protein beta-barrel" evidence="10">
    <location>
        <begin position="413"/>
        <end position="856"/>
    </location>
</feature>
<evidence type="ECO:0000256" key="4">
    <source>
        <dbReference type="ARBA" id="ARBA00022692"/>
    </source>
</evidence>
<dbReference type="EMBL" id="WHPF01000017">
    <property type="protein sequence ID" value="NNV57664.1"/>
    <property type="molecule type" value="Genomic_DNA"/>
</dbReference>
<dbReference type="GO" id="GO:0015344">
    <property type="term" value="F:siderophore uptake transmembrane transporter activity"/>
    <property type="evidence" value="ECO:0007669"/>
    <property type="project" value="TreeGrafter"/>
</dbReference>
<evidence type="ECO:0000313" key="11">
    <source>
        <dbReference type="EMBL" id="NNV57664.1"/>
    </source>
</evidence>
<keyword evidence="5 9" id="KW-0732">Signal</keyword>
<evidence type="ECO:0000256" key="1">
    <source>
        <dbReference type="ARBA" id="ARBA00004571"/>
    </source>
</evidence>
<dbReference type="PANTHER" id="PTHR30069:SF29">
    <property type="entry name" value="HEMOGLOBIN AND HEMOGLOBIN-HAPTOGLOBIN-BINDING PROTEIN 1-RELATED"/>
    <property type="match status" value="1"/>
</dbReference>
<protein>
    <submittedName>
        <fullName evidence="11">TonB-dependent receptor</fullName>
    </submittedName>
</protein>
<keyword evidence="4 8" id="KW-0812">Transmembrane</keyword>
<dbReference type="GO" id="GO:0009279">
    <property type="term" value="C:cell outer membrane"/>
    <property type="evidence" value="ECO:0007669"/>
    <property type="project" value="UniProtKB-SubCell"/>
</dbReference>
<dbReference type="Gene3D" id="2.60.40.1120">
    <property type="entry name" value="Carboxypeptidase-like, regulatory domain"/>
    <property type="match status" value="1"/>
</dbReference>
<keyword evidence="7 8" id="KW-0998">Cell outer membrane</keyword>
<organism evidence="11 12">
    <name type="scientific">Limnovirga soli</name>
    <dbReference type="NCBI Taxonomy" id="2656915"/>
    <lineage>
        <taxon>Bacteria</taxon>
        <taxon>Pseudomonadati</taxon>
        <taxon>Bacteroidota</taxon>
        <taxon>Chitinophagia</taxon>
        <taxon>Chitinophagales</taxon>
        <taxon>Chitinophagaceae</taxon>
        <taxon>Limnovirga</taxon>
    </lineage>
</organism>
<dbReference type="InterPro" id="IPR041700">
    <property type="entry name" value="OMP_b-brl_3"/>
</dbReference>
<dbReference type="PANTHER" id="PTHR30069">
    <property type="entry name" value="TONB-DEPENDENT OUTER MEMBRANE RECEPTOR"/>
    <property type="match status" value="1"/>
</dbReference>
<accession>A0A8J8JWE8</accession>
<evidence type="ECO:0000256" key="7">
    <source>
        <dbReference type="ARBA" id="ARBA00023237"/>
    </source>
</evidence>
<keyword evidence="2 8" id="KW-0813">Transport</keyword>
<dbReference type="Gene3D" id="2.40.170.20">
    <property type="entry name" value="TonB-dependent receptor, beta-barrel domain"/>
    <property type="match status" value="1"/>
</dbReference>
<sequence>MKNIYILLAVFLNSTLAIAQMPGGNFSKAGGQNLNMGHFYGKIVDSKTNKGVEGATVQLTTTKFDTLTKKVKPFIAATILTANNGDFSADNLPVMGNYKLRITNIGYKDKDTTISFGLKMGGGQGTAAGNQSDRMQQMMNMIDKDLGNIKIEQSENTLAGVTVTSAPKPFFEMGVDRKIFNVDKNIVSTGQTATELMKQIPSLNVDIDGNVTLRNAAPTLFVDGRPTTLTLDQIPADIIDKVELITNPSAKYDASGGNAGILNIVLKKNKKTGYNGGIRMGVDSRGKINTGVDINVRQNKINFFLSGNYNQRKSLSTSEINRQNFISPSSNIIQTSDATSEGYFGFFRGGLDYFVDNRNTITVAASYNRGQFNTDETQLIDSTVNEVFQTKSERLATSVRNFRNLGSQLSFKHNFAKNGHDISADVNYNYSKNDNYGTYNTDYFTEQNSSKYPSLLQQSIGSGYNKFLTIQTDYENPINDNSKLELGARAALRKFENINDQYVYSYSTGDYVLLPTISSKYKFTDQVFAAYGTYSIKTKKMSYQFGLRAESSNYDGTLLGKDSSFKVSFPLSLFPSTFITYKIDDKQDLQVNYSRRINRPNFFQLLPFIDNSDPLNISVGNPGLKPEFTNAFELNYNNAYKKGANFLVSAYYKRTTNLITNFIYRDENPDTSINKSDSVYFVTYINAQSSRSFGLEFTNKITLAKMWDLTVNLNLFNAKINGGDAQNQISSERWSWFTKINNNFKLPKNYSIQLSGDYQAKTVLPTNSGGGRGGMGGGFFGGSINSAQGYINPRYSFDIAVKKDWTWKNGQSASLTLSMNDFLRTQISSSYSESDFFTQTSKRRRDPQVLRLNFNYRFGKFDASLFKRKSTKSDASGAADMMQ</sequence>
<evidence type="ECO:0000313" key="12">
    <source>
        <dbReference type="Proteomes" id="UP000598971"/>
    </source>
</evidence>
<dbReference type="RefSeq" id="WP_171609614.1">
    <property type="nucleotide sequence ID" value="NZ_WHPF01000017.1"/>
</dbReference>
<comment type="subcellular location">
    <subcellularLocation>
        <location evidence="1 8">Cell outer membrane</location>
        <topology evidence="1 8">Multi-pass membrane protein</topology>
    </subcellularLocation>
</comment>
<dbReference type="InterPro" id="IPR036942">
    <property type="entry name" value="Beta-barrel_TonB_sf"/>
</dbReference>
<evidence type="ECO:0000256" key="3">
    <source>
        <dbReference type="ARBA" id="ARBA00022452"/>
    </source>
</evidence>
<keyword evidence="11" id="KW-0675">Receptor</keyword>
<keyword evidence="12" id="KW-1185">Reference proteome</keyword>
<evidence type="ECO:0000256" key="5">
    <source>
        <dbReference type="ARBA" id="ARBA00022729"/>
    </source>
</evidence>
<evidence type="ECO:0000256" key="9">
    <source>
        <dbReference type="SAM" id="SignalP"/>
    </source>
</evidence>
<evidence type="ECO:0000256" key="6">
    <source>
        <dbReference type="ARBA" id="ARBA00023136"/>
    </source>
</evidence>
<dbReference type="SUPFAM" id="SSF49464">
    <property type="entry name" value="Carboxypeptidase regulatory domain-like"/>
    <property type="match status" value="1"/>
</dbReference>
<dbReference type="AlphaFoldDB" id="A0A8J8JWE8"/>
<dbReference type="Gene3D" id="2.170.130.10">
    <property type="entry name" value="TonB-dependent receptor, plug domain"/>
    <property type="match status" value="1"/>
</dbReference>
<name>A0A8J8JWE8_9BACT</name>
<proteinExistence type="inferred from homology"/>
<evidence type="ECO:0000256" key="2">
    <source>
        <dbReference type="ARBA" id="ARBA00022448"/>
    </source>
</evidence>
<evidence type="ECO:0000259" key="10">
    <source>
        <dbReference type="Pfam" id="PF14905"/>
    </source>
</evidence>
<feature type="chain" id="PRO_5035293878" evidence="9">
    <location>
        <begin position="20"/>
        <end position="883"/>
    </location>
</feature>
<gene>
    <name evidence="11" type="ORF">GD597_19500</name>
</gene>
<dbReference type="SUPFAM" id="SSF56935">
    <property type="entry name" value="Porins"/>
    <property type="match status" value="1"/>
</dbReference>
<dbReference type="InterPro" id="IPR008969">
    <property type="entry name" value="CarboxyPept-like_regulatory"/>
</dbReference>
<keyword evidence="3 8" id="KW-1134">Transmembrane beta strand</keyword>